<keyword evidence="9" id="KW-1185">Reference proteome</keyword>
<feature type="domain" description="IclR-ED" evidence="7">
    <location>
        <begin position="68"/>
        <end position="251"/>
    </location>
</feature>
<dbReference type="InterPro" id="IPR050707">
    <property type="entry name" value="HTH_MetabolicPath_Reg"/>
</dbReference>
<dbReference type="GO" id="GO:0045892">
    <property type="term" value="P:negative regulation of DNA-templated transcription"/>
    <property type="evidence" value="ECO:0007669"/>
    <property type="project" value="TreeGrafter"/>
</dbReference>
<dbReference type="PROSITE" id="PS51077">
    <property type="entry name" value="HTH_ICLR"/>
    <property type="match status" value="1"/>
</dbReference>
<dbReference type="Gene3D" id="1.10.10.10">
    <property type="entry name" value="Winged helix-like DNA-binding domain superfamily/Winged helix DNA-binding domain"/>
    <property type="match status" value="1"/>
</dbReference>
<dbReference type="PANTHER" id="PTHR30136">
    <property type="entry name" value="HELIX-TURN-HELIX TRANSCRIPTIONAL REGULATOR, ICLR FAMILY"/>
    <property type="match status" value="1"/>
</dbReference>
<name>A0A1W1VQI2_9FIRM</name>
<evidence type="ECO:0000256" key="1">
    <source>
        <dbReference type="ARBA" id="ARBA00023015"/>
    </source>
</evidence>
<dbReference type="FunFam" id="1.10.10.10:FF:000056">
    <property type="entry name" value="IclR family transcriptional regulator"/>
    <property type="match status" value="1"/>
</dbReference>
<dbReference type="Pfam" id="PF09339">
    <property type="entry name" value="HTH_IclR"/>
    <property type="match status" value="1"/>
</dbReference>
<dbReference type="InterPro" id="IPR029016">
    <property type="entry name" value="GAF-like_dom_sf"/>
</dbReference>
<dbReference type="Proteomes" id="UP000192569">
    <property type="component" value="Chromosome I"/>
</dbReference>
<dbReference type="GO" id="GO:0003700">
    <property type="term" value="F:DNA-binding transcription factor activity"/>
    <property type="evidence" value="ECO:0007669"/>
    <property type="project" value="TreeGrafter"/>
</dbReference>
<dbReference type="PROSITE" id="PS51078">
    <property type="entry name" value="ICLR_ED"/>
    <property type="match status" value="1"/>
</dbReference>
<sequence length="253" mass="28379">MGEGIQSVQRAVYILERLASSKNGATASEIAKELGVNRSTVFRLMETLIEAGYVRQATLTKRYHLTMKLFSLGSKLLDEMDIRSCARPVLESLQKETGHTVHLGLRDLNEVVYIDKITGTNPIQMYSMIGRRAPLYCTGIGKAILAFMKDHEIDQFLRNTKLIRFTPNTIVDPIKLWQEIKEIRVRGYALDMEEHEMGIRCVAAPIFDYTQEVIGSISLAAVVITLGDKSIEEYADKVIQAAKTVSELLGARK</sequence>
<dbReference type="STRING" id="698762.SAMN00808754_1183"/>
<evidence type="ECO:0000256" key="5">
    <source>
        <dbReference type="ARBA" id="ARBA00070406"/>
    </source>
</evidence>
<feature type="domain" description="HTH iclR-type" evidence="6">
    <location>
        <begin position="5"/>
        <end position="67"/>
    </location>
</feature>
<organism evidence="8 9">
    <name type="scientific">Thermanaeromonas toyohensis ToBE</name>
    <dbReference type="NCBI Taxonomy" id="698762"/>
    <lineage>
        <taxon>Bacteria</taxon>
        <taxon>Bacillati</taxon>
        <taxon>Bacillota</taxon>
        <taxon>Clostridia</taxon>
        <taxon>Neomoorellales</taxon>
        <taxon>Neomoorellaceae</taxon>
        <taxon>Thermanaeromonas</taxon>
    </lineage>
</organism>
<dbReference type="CDD" id="cd00090">
    <property type="entry name" value="HTH_ARSR"/>
    <property type="match status" value="1"/>
</dbReference>
<accession>A0A1W1VQI2</accession>
<evidence type="ECO:0000256" key="4">
    <source>
        <dbReference type="ARBA" id="ARBA00058938"/>
    </source>
</evidence>
<dbReference type="EMBL" id="LT838272">
    <property type="protein sequence ID" value="SMB95174.1"/>
    <property type="molecule type" value="Genomic_DNA"/>
</dbReference>
<evidence type="ECO:0000259" key="6">
    <source>
        <dbReference type="PROSITE" id="PS51077"/>
    </source>
</evidence>
<dbReference type="PANTHER" id="PTHR30136:SF7">
    <property type="entry name" value="HTH-TYPE TRANSCRIPTIONAL REGULATOR KDGR-RELATED"/>
    <property type="match status" value="1"/>
</dbReference>
<dbReference type="SUPFAM" id="SSF46785">
    <property type="entry name" value="Winged helix' DNA-binding domain"/>
    <property type="match status" value="1"/>
</dbReference>
<dbReference type="GO" id="GO:0003677">
    <property type="term" value="F:DNA binding"/>
    <property type="evidence" value="ECO:0007669"/>
    <property type="project" value="UniProtKB-KW"/>
</dbReference>
<dbReference type="InterPro" id="IPR036388">
    <property type="entry name" value="WH-like_DNA-bd_sf"/>
</dbReference>
<dbReference type="Gene3D" id="3.30.450.40">
    <property type="match status" value="1"/>
</dbReference>
<dbReference type="Pfam" id="PF01614">
    <property type="entry name" value="IclR_C"/>
    <property type="match status" value="1"/>
</dbReference>
<dbReference type="InterPro" id="IPR011991">
    <property type="entry name" value="ArsR-like_HTH"/>
</dbReference>
<evidence type="ECO:0000256" key="2">
    <source>
        <dbReference type="ARBA" id="ARBA00023125"/>
    </source>
</evidence>
<reference evidence="8 9" key="1">
    <citation type="submission" date="2017-04" db="EMBL/GenBank/DDBJ databases">
        <authorList>
            <person name="Afonso C.L."/>
            <person name="Miller P.J."/>
            <person name="Scott M.A."/>
            <person name="Spackman E."/>
            <person name="Goraichik I."/>
            <person name="Dimitrov K.M."/>
            <person name="Suarez D.L."/>
            <person name="Swayne D.E."/>
        </authorList>
    </citation>
    <scope>NUCLEOTIDE SEQUENCE [LARGE SCALE GENOMIC DNA]</scope>
    <source>
        <strain evidence="8 9">ToBE</strain>
    </source>
</reference>
<protein>
    <recommendedName>
        <fullName evidence="5">Glycerol operon regulatory protein</fullName>
    </recommendedName>
</protein>
<evidence type="ECO:0000313" key="9">
    <source>
        <dbReference type="Proteomes" id="UP000192569"/>
    </source>
</evidence>
<dbReference type="InterPro" id="IPR014757">
    <property type="entry name" value="Tscrpt_reg_IclR_C"/>
</dbReference>
<gene>
    <name evidence="8" type="ORF">SAMN00808754_1183</name>
</gene>
<evidence type="ECO:0000313" key="8">
    <source>
        <dbReference type="EMBL" id="SMB95174.1"/>
    </source>
</evidence>
<evidence type="ECO:0000259" key="7">
    <source>
        <dbReference type="PROSITE" id="PS51078"/>
    </source>
</evidence>
<keyword evidence="2" id="KW-0238">DNA-binding</keyword>
<dbReference type="InterPro" id="IPR005471">
    <property type="entry name" value="Tscrpt_reg_IclR_N"/>
</dbReference>
<keyword evidence="3" id="KW-0804">Transcription</keyword>
<keyword evidence="1" id="KW-0805">Transcription regulation</keyword>
<comment type="function">
    <text evidence="4">May be an activator protein for the gylABX operon.</text>
</comment>
<dbReference type="InterPro" id="IPR036390">
    <property type="entry name" value="WH_DNA-bd_sf"/>
</dbReference>
<proteinExistence type="predicted"/>
<dbReference type="AlphaFoldDB" id="A0A1W1VQI2"/>
<evidence type="ECO:0000256" key="3">
    <source>
        <dbReference type="ARBA" id="ARBA00023163"/>
    </source>
</evidence>
<dbReference type="SMART" id="SM00346">
    <property type="entry name" value="HTH_ICLR"/>
    <property type="match status" value="1"/>
</dbReference>
<dbReference type="SUPFAM" id="SSF55781">
    <property type="entry name" value="GAF domain-like"/>
    <property type="match status" value="1"/>
</dbReference>